<dbReference type="RefSeq" id="WP_380127572.1">
    <property type="nucleotide sequence ID" value="NZ_JBHSIU010000110.1"/>
</dbReference>
<comment type="caution">
    <text evidence="1">The sequence shown here is derived from an EMBL/GenBank/DDBJ whole genome shotgun (WGS) entry which is preliminary data.</text>
</comment>
<keyword evidence="2" id="KW-1185">Reference proteome</keyword>
<organism evidence="1 2">
    <name type="scientific">Dactylosporangium cerinum</name>
    <dbReference type="NCBI Taxonomy" id="1434730"/>
    <lineage>
        <taxon>Bacteria</taxon>
        <taxon>Bacillati</taxon>
        <taxon>Actinomycetota</taxon>
        <taxon>Actinomycetes</taxon>
        <taxon>Micromonosporales</taxon>
        <taxon>Micromonosporaceae</taxon>
        <taxon>Dactylosporangium</taxon>
    </lineage>
</organism>
<protein>
    <submittedName>
        <fullName evidence="1">Uncharacterized protein</fullName>
    </submittedName>
</protein>
<accession>A0ABV9WEY6</accession>
<evidence type="ECO:0000313" key="2">
    <source>
        <dbReference type="Proteomes" id="UP001595912"/>
    </source>
</evidence>
<gene>
    <name evidence="1" type="ORF">ACFPIJ_55055</name>
</gene>
<sequence length="237" mass="24595">MPDEHAWERVPVAFPNCVTAGPSGAVAHAVSRGATLCGIPVRRATTTPGCFAPDAASACPRCVQRAAATPGRPSPQELLHDKILAADAGPLRDALVEALKQGAPVHPWIRGASAGNVRSSVRLYGAMEGARQADEALRTEGPFGAAEVVTAARRFVVIMPRYTRPVIAARSVRPVAQTPFPAGLTPSPNASAGGTEHAVDGDATLCGIPAKQVTVVRHLFSAEHRSACFTCAERAAT</sequence>
<reference evidence="2" key="1">
    <citation type="journal article" date="2019" name="Int. J. Syst. Evol. Microbiol.">
        <title>The Global Catalogue of Microorganisms (GCM) 10K type strain sequencing project: providing services to taxonomists for standard genome sequencing and annotation.</title>
        <authorList>
            <consortium name="The Broad Institute Genomics Platform"/>
            <consortium name="The Broad Institute Genome Sequencing Center for Infectious Disease"/>
            <person name="Wu L."/>
            <person name="Ma J."/>
        </authorList>
    </citation>
    <scope>NUCLEOTIDE SEQUENCE [LARGE SCALE GENOMIC DNA]</scope>
    <source>
        <strain evidence="2">CGMCC 4.7152</strain>
    </source>
</reference>
<dbReference type="Proteomes" id="UP001595912">
    <property type="component" value="Unassembled WGS sequence"/>
</dbReference>
<proteinExistence type="predicted"/>
<evidence type="ECO:0000313" key="1">
    <source>
        <dbReference type="EMBL" id="MFC5006919.1"/>
    </source>
</evidence>
<dbReference type="EMBL" id="JBHSIU010000110">
    <property type="protein sequence ID" value="MFC5006919.1"/>
    <property type="molecule type" value="Genomic_DNA"/>
</dbReference>
<name>A0ABV9WEY6_9ACTN</name>